<accession>A0A0D1YWB4</accession>
<protein>
    <submittedName>
        <fullName evidence="3">Uncharacterized protein</fullName>
    </submittedName>
</protein>
<dbReference type="HOGENOM" id="CLU_034675_0_0_1"/>
<dbReference type="STRING" id="1016849.A0A0D1YWB4"/>
<gene>
    <name evidence="3" type="ORF">PV11_01503</name>
</gene>
<feature type="compositionally biased region" description="Basic residues" evidence="2">
    <location>
        <begin position="1"/>
        <end position="11"/>
    </location>
</feature>
<dbReference type="EMBL" id="KN846951">
    <property type="protein sequence ID" value="KIV85849.1"/>
    <property type="molecule type" value="Genomic_DNA"/>
</dbReference>
<name>A0A0D1YWB4_9EURO</name>
<evidence type="ECO:0000313" key="4">
    <source>
        <dbReference type="Proteomes" id="UP000053599"/>
    </source>
</evidence>
<feature type="coiled-coil region" evidence="1">
    <location>
        <begin position="508"/>
        <end position="535"/>
    </location>
</feature>
<dbReference type="Proteomes" id="UP000053599">
    <property type="component" value="Unassembled WGS sequence"/>
</dbReference>
<sequence>MLGSMHSKRQLHFVTIDSTRSSPSADAEQRKSLRSFVMRDYLRQKNDPSWEFAPAKVDSRMDSHISRFRSAKPASKSRPRRRNKVSRHVHTRSSTNSARRLVPAQSELRESVLEPMDTGRSAKVSPIHDLDMLDPFQTLDIELSTSQTQSLLQYYHTSFWANSHACNPEGRWMSVALMDPAIIHATLSLVAIHRRDCYSIDLSKVYFRHRGEAMRIIASRMNDPDQATSDATIGAVAILSSSDHHFDWPAIVQTAHSVGLADLIALRGGMDSLNSNRHIQRVAGWSDMLQSAMHGTRLRVKMPRVIALSGGNKSGTPAGGDNTNPRPAILLSELPPAVANILRRVRILSGLKFSLATDSTDELRRTFSDLLWKLEYSILDLRDNEDSEVELDHGRGIFRDQRMKMAVGLATLIFSYSSLRNLVAPILYDKLRARLRASLSPMLDDSRADLAPSSQLGFLEDDGLAIMLWVLHLGVQGPCKQEEDKRWFAHQIAQLCWNNGILSYGSAKEKLRSVIPQAEENMTLLEQDWEQIEESMWGDIIRLQ</sequence>
<evidence type="ECO:0000256" key="1">
    <source>
        <dbReference type="SAM" id="Coils"/>
    </source>
</evidence>
<dbReference type="OrthoDB" id="4159781at2759"/>
<evidence type="ECO:0000256" key="2">
    <source>
        <dbReference type="SAM" id="MobiDB-lite"/>
    </source>
</evidence>
<organism evidence="3 4">
    <name type="scientific">Exophiala sideris</name>
    <dbReference type="NCBI Taxonomy" id="1016849"/>
    <lineage>
        <taxon>Eukaryota</taxon>
        <taxon>Fungi</taxon>
        <taxon>Dikarya</taxon>
        <taxon>Ascomycota</taxon>
        <taxon>Pezizomycotina</taxon>
        <taxon>Eurotiomycetes</taxon>
        <taxon>Chaetothyriomycetidae</taxon>
        <taxon>Chaetothyriales</taxon>
        <taxon>Herpotrichiellaceae</taxon>
        <taxon>Exophiala</taxon>
    </lineage>
</organism>
<dbReference type="AlphaFoldDB" id="A0A0D1YWB4"/>
<dbReference type="InterPro" id="IPR021858">
    <property type="entry name" value="Fun_TF"/>
</dbReference>
<dbReference type="PANTHER" id="PTHR37540">
    <property type="entry name" value="TRANSCRIPTION FACTOR (ACR-2), PUTATIVE-RELATED-RELATED"/>
    <property type="match status" value="1"/>
</dbReference>
<feature type="compositionally biased region" description="Basic residues" evidence="2">
    <location>
        <begin position="66"/>
        <end position="91"/>
    </location>
</feature>
<dbReference type="PANTHER" id="PTHR37540:SF5">
    <property type="entry name" value="TRANSCRIPTION FACTOR DOMAIN-CONTAINING PROTEIN"/>
    <property type="match status" value="1"/>
</dbReference>
<evidence type="ECO:0000313" key="3">
    <source>
        <dbReference type="EMBL" id="KIV85849.1"/>
    </source>
</evidence>
<feature type="region of interest" description="Disordered" evidence="2">
    <location>
        <begin position="1"/>
        <end position="31"/>
    </location>
</feature>
<proteinExistence type="predicted"/>
<keyword evidence="1" id="KW-0175">Coiled coil</keyword>
<feature type="region of interest" description="Disordered" evidence="2">
    <location>
        <begin position="62"/>
        <end position="106"/>
    </location>
</feature>
<reference evidence="3 4" key="1">
    <citation type="submission" date="2015-01" db="EMBL/GenBank/DDBJ databases">
        <title>The Genome Sequence of Exophiala sideris CBS121828.</title>
        <authorList>
            <consortium name="The Broad Institute Genomics Platform"/>
            <person name="Cuomo C."/>
            <person name="de Hoog S."/>
            <person name="Gorbushina A."/>
            <person name="Stielow B."/>
            <person name="Teixiera M."/>
            <person name="Abouelleil A."/>
            <person name="Chapman S.B."/>
            <person name="Priest M."/>
            <person name="Young S.K."/>
            <person name="Wortman J."/>
            <person name="Nusbaum C."/>
            <person name="Birren B."/>
        </authorList>
    </citation>
    <scope>NUCLEOTIDE SEQUENCE [LARGE SCALE GENOMIC DNA]</scope>
    <source>
        <strain evidence="3 4">CBS 121828</strain>
    </source>
</reference>
<dbReference type="Pfam" id="PF11951">
    <property type="entry name" value="Fungal_trans_2"/>
    <property type="match status" value="1"/>
</dbReference>